<organism evidence="1 2">
    <name type="scientific">Agrocybe chaxingu</name>
    <dbReference type="NCBI Taxonomy" id="84603"/>
    <lineage>
        <taxon>Eukaryota</taxon>
        <taxon>Fungi</taxon>
        <taxon>Dikarya</taxon>
        <taxon>Basidiomycota</taxon>
        <taxon>Agaricomycotina</taxon>
        <taxon>Agaricomycetes</taxon>
        <taxon>Agaricomycetidae</taxon>
        <taxon>Agaricales</taxon>
        <taxon>Agaricineae</taxon>
        <taxon>Strophariaceae</taxon>
        <taxon>Agrocybe</taxon>
    </lineage>
</organism>
<dbReference type="AlphaFoldDB" id="A0A9W8JWV4"/>
<keyword evidence="2" id="KW-1185">Reference proteome</keyword>
<protein>
    <submittedName>
        <fullName evidence="1">Uncharacterized protein</fullName>
    </submittedName>
</protein>
<reference evidence="1" key="1">
    <citation type="submission" date="2022-07" db="EMBL/GenBank/DDBJ databases">
        <title>Genome Sequence of Agrocybe chaxingu.</title>
        <authorList>
            <person name="Buettner E."/>
        </authorList>
    </citation>
    <scope>NUCLEOTIDE SEQUENCE</scope>
    <source>
        <strain evidence="1">MP-N11</strain>
    </source>
</reference>
<proteinExistence type="predicted"/>
<evidence type="ECO:0000313" key="1">
    <source>
        <dbReference type="EMBL" id="KAJ3492950.1"/>
    </source>
</evidence>
<evidence type="ECO:0000313" key="2">
    <source>
        <dbReference type="Proteomes" id="UP001148786"/>
    </source>
</evidence>
<name>A0A9W8JWV4_9AGAR</name>
<dbReference type="EMBL" id="JANKHO010002356">
    <property type="protein sequence ID" value="KAJ3492950.1"/>
    <property type="molecule type" value="Genomic_DNA"/>
</dbReference>
<gene>
    <name evidence="1" type="ORF">NLJ89_g11130</name>
</gene>
<sequence>MPDSHPVFCTRYSAPLSQLRTSSLKDVLPSLHLHGFQLKRAGGAVANVHKTFIYAQFIHVVCQRFSQAASGVDRLASEWKHNGSQQQQAQHQHERCTEFSLAQRDTGPHTLSKTHVHVHTFSSE</sequence>
<dbReference type="Proteomes" id="UP001148786">
    <property type="component" value="Unassembled WGS sequence"/>
</dbReference>
<comment type="caution">
    <text evidence="1">The sequence shown here is derived from an EMBL/GenBank/DDBJ whole genome shotgun (WGS) entry which is preliminary data.</text>
</comment>
<accession>A0A9W8JWV4</accession>